<proteinExistence type="predicted"/>
<evidence type="ECO:0000313" key="3">
    <source>
        <dbReference type="Proteomes" id="UP000278962"/>
    </source>
</evidence>
<dbReference type="Proteomes" id="UP000278962">
    <property type="component" value="Unassembled WGS sequence"/>
</dbReference>
<keyword evidence="3" id="KW-1185">Reference proteome</keyword>
<reference evidence="2 3" key="1">
    <citation type="submission" date="2018-10" db="EMBL/GenBank/DDBJ databases">
        <title>Genomic Encyclopedia of Archaeal and Bacterial Type Strains, Phase II (KMG-II): from individual species to whole genera.</title>
        <authorList>
            <person name="Goeker M."/>
        </authorList>
    </citation>
    <scope>NUCLEOTIDE SEQUENCE [LARGE SCALE GENOMIC DNA]</scope>
    <source>
        <strain evidence="2 3">DSM 14954</strain>
    </source>
</reference>
<evidence type="ECO:0000313" key="2">
    <source>
        <dbReference type="EMBL" id="RKQ93827.1"/>
    </source>
</evidence>
<comment type="caution">
    <text evidence="2">The sequence shown here is derived from an EMBL/GenBank/DDBJ whole genome shotgun (WGS) entry which is preliminary data.</text>
</comment>
<evidence type="ECO:0000256" key="1">
    <source>
        <dbReference type="SAM" id="MobiDB-lite"/>
    </source>
</evidence>
<feature type="compositionally biased region" description="Basic and acidic residues" evidence="1">
    <location>
        <begin position="493"/>
        <end position="504"/>
    </location>
</feature>
<feature type="region of interest" description="Disordered" evidence="1">
    <location>
        <begin position="485"/>
        <end position="504"/>
    </location>
</feature>
<dbReference type="AlphaFoldDB" id="A0A660LFC6"/>
<dbReference type="EMBL" id="RBIL01000001">
    <property type="protein sequence ID" value="RKQ93827.1"/>
    <property type="molecule type" value="Genomic_DNA"/>
</dbReference>
<name>A0A660LFC6_9ACTN</name>
<dbReference type="OrthoDB" id="8527479at2"/>
<accession>A0A660LFC6</accession>
<organism evidence="2 3">
    <name type="scientific">Solirubrobacter pauli</name>
    <dbReference type="NCBI Taxonomy" id="166793"/>
    <lineage>
        <taxon>Bacteria</taxon>
        <taxon>Bacillati</taxon>
        <taxon>Actinomycetota</taxon>
        <taxon>Thermoleophilia</taxon>
        <taxon>Solirubrobacterales</taxon>
        <taxon>Solirubrobacteraceae</taxon>
        <taxon>Solirubrobacter</taxon>
    </lineage>
</organism>
<dbReference type="RefSeq" id="WP_121252286.1">
    <property type="nucleotide sequence ID" value="NZ_RBIL01000001.1"/>
</dbReference>
<sequence>MIGPKTEAALQRADLWPPSSETRELIQLGLMRMGAGDDDVLEITRAFWRTETHGGQSVLILTRTQQCAVLEPVSVGVLRRRKSRPAVLQIKHTQVRDLIDSNDEGAVIFFVGAGENPDFLLAFDRTAERDRFYPCVFAAQRGDFTRWGLQLDPAHYVADFDRFYAELVASGIEDRRALSQWVEAQYEEHAIESALGFATAWRGAELDDRTPSRWNTSARVGRIAQPAPWDHHPQSHRLFVRLGEQLYDDGLLGPPYDERSFDTGEPLSSGDAGPARLLALMWLAAFAHELRDHRATEFIGAARPYLRSVPAQVFSGALRTAWADIASLPDPEEPRELEIWEDTEVAMICKPQDGAVRYDTSALGPVDRAHVERFLQSLSTIDEQAGCIAAALAAVNAYEELSPLAPVGWRKLLVYHASELAHHVWRRFGLDHETAMLAQWVVVTIGAQGWGPDGNSSPLGQHHSYAMHLAGETTVGLLVIDPETGRASVPTGDEARRAADRGAF</sequence>
<protein>
    <submittedName>
        <fullName evidence="2">Uncharacterized protein</fullName>
    </submittedName>
</protein>
<gene>
    <name evidence="2" type="ORF">C8N24_3701</name>
</gene>